<evidence type="ECO:0000256" key="1">
    <source>
        <dbReference type="SAM" id="MobiDB-lite"/>
    </source>
</evidence>
<organism evidence="2 3">
    <name type="scientific">Paspalum notatum var. saurae</name>
    <dbReference type="NCBI Taxonomy" id="547442"/>
    <lineage>
        <taxon>Eukaryota</taxon>
        <taxon>Viridiplantae</taxon>
        <taxon>Streptophyta</taxon>
        <taxon>Embryophyta</taxon>
        <taxon>Tracheophyta</taxon>
        <taxon>Spermatophyta</taxon>
        <taxon>Magnoliopsida</taxon>
        <taxon>Liliopsida</taxon>
        <taxon>Poales</taxon>
        <taxon>Poaceae</taxon>
        <taxon>PACMAD clade</taxon>
        <taxon>Panicoideae</taxon>
        <taxon>Andropogonodae</taxon>
        <taxon>Paspaleae</taxon>
        <taxon>Paspalinae</taxon>
        <taxon>Paspalum</taxon>
    </lineage>
</organism>
<protein>
    <submittedName>
        <fullName evidence="2">Uncharacterized protein</fullName>
    </submittedName>
</protein>
<proteinExistence type="predicted"/>
<evidence type="ECO:0000313" key="3">
    <source>
        <dbReference type="Proteomes" id="UP001341281"/>
    </source>
</evidence>
<name>A0AAQ3XA13_PASNO</name>
<gene>
    <name evidence="2" type="ORF">U9M48_038129</name>
</gene>
<dbReference type="AlphaFoldDB" id="A0AAQ3XA13"/>
<keyword evidence="3" id="KW-1185">Reference proteome</keyword>
<evidence type="ECO:0000313" key="2">
    <source>
        <dbReference type="EMBL" id="WVZ92031.1"/>
    </source>
</evidence>
<dbReference type="Proteomes" id="UP001341281">
    <property type="component" value="Chromosome 09"/>
</dbReference>
<sequence>MGSIARCHQPIQKKQRNHKVYREVPIEMASCFILQKLASGATRSTSLLGAHPSSSARTATNPGTLSNLFHGDAAHHPSDRGIHDCRTTMWTLL</sequence>
<dbReference type="EMBL" id="CP144753">
    <property type="protein sequence ID" value="WVZ92031.1"/>
    <property type="molecule type" value="Genomic_DNA"/>
</dbReference>
<accession>A0AAQ3XA13</accession>
<reference evidence="2 3" key="1">
    <citation type="submission" date="2024-02" db="EMBL/GenBank/DDBJ databases">
        <title>High-quality chromosome-scale genome assembly of Pensacola bahiagrass (Paspalum notatum Flugge var. saurae).</title>
        <authorList>
            <person name="Vega J.M."/>
            <person name="Podio M."/>
            <person name="Orjuela J."/>
            <person name="Siena L.A."/>
            <person name="Pessino S.C."/>
            <person name="Combes M.C."/>
            <person name="Mariac C."/>
            <person name="Albertini E."/>
            <person name="Pupilli F."/>
            <person name="Ortiz J.P.A."/>
            <person name="Leblanc O."/>
        </authorList>
    </citation>
    <scope>NUCLEOTIDE SEQUENCE [LARGE SCALE GENOMIC DNA]</scope>
    <source>
        <strain evidence="2">R1</strain>
        <tissue evidence="2">Leaf</tissue>
    </source>
</reference>
<feature type="region of interest" description="Disordered" evidence="1">
    <location>
        <begin position="45"/>
        <end position="64"/>
    </location>
</feature>